<dbReference type="Pfam" id="PF16220">
    <property type="entry name" value="DUF4880"/>
    <property type="match status" value="1"/>
</dbReference>
<dbReference type="InterPro" id="IPR032623">
    <property type="entry name" value="FecR_N"/>
</dbReference>
<dbReference type="Proteomes" id="UP000583387">
    <property type="component" value="Unassembled WGS sequence"/>
</dbReference>
<evidence type="ECO:0000313" key="4">
    <source>
        <dbReference type="Proteomes" id="UP000583387"/>
    </source>
</evidence>
<dbReference type="AlphaFoldDB" id="A0A7U7EMQ6"/>
<evidence type="ECO:0000259" key="1">
    <source>
        <dbReference type="Pfam" id="PF04773"/>
    </source>
</evidence>
<evidence type="ECO:0000259" key="2">
    <source>
        <dbReference type="Pfam" id="PF16220"/>
    </source>
</evidence>
<dbReference type="RefSeq" id="WP_187671129.1">
    <property type="nucleotide sequence ID" value="NZ_CAJFCI010000040.1"/>
</dbReference>
<protein>
    <submittedName>
        <fullName evidence="3">Protein FecR</fullName>
    </submittedName>
</protein>
<comment type="caution">
    <text evidence="3">The sequence shown here is derived from an EMBL/GenBank/DDBJ whole genome shotgun (WGS) entry which is preliminary data.</text>
</comment>
<accession>A0A7U7EMQ6</accession>
<dbReference type="InterPro" id="IPR006860">
    <property type="entry name" value="FecR"/>
</dbReference>
<dbReference type="Gene3D" id="2.60.120.1440">
    <property type="match status" value="1"/>
</dbReference>
<gene>
    <name evidence="3" type="primary">fecR_5</name>
    <name evidence="3" type="ORF">PSEWESI4_02067</name>
</gene>
<organism evidence="3 4">
    <name type="scientific">Zestomonas carbonaria</name>
    <dbReference type="NCBI Taxonomy" id="2762745"/>
    <lineage>
        <taxon>Bacteria</taxon>
        <taxon>Pseudomonadati</taxon>
        <taxon>Pseudomonadota</taxon>
        <taxon>Gammaproteobacteria</taxon>
        <taxon>Pseudomonadales</taxon>
        <taxon>Pseudomonadaceae</taxon>
        <taxon>Zestomonas</taxon>
    </lineage>
</organism>
<evidence type="ECO:0000313" key="3">
    <source>
        <dbReference type="EMBL" id="CAD5107790.1"/>
    </source>
</evidence>
<dbReference type="EMBL" id="CAJFCI010000040">
    <property type="protein sequence ID" value="CAD5107790.1"/>
    <property type="molecule type" value="Genomic_DNA"/>
</dbReference>
<feature type="domain" description="FecR N-terminal" evidence="2">
    <location>
        <begin position="15"/>
        <end position="55"/>
    </location>
</feature>
<dbReference type="InterPro" id="IPR012373">
    <property type="entry name" value="Ferrdict_sens_TM"/>
</dbReference>
<dbReference type="Pfam" id="PF04773">
    <property type="entry name" value="FecR"/>
    <property type="match status" value="1"/>
</dbReference>
<reference evidence="3 4" key="1">
    <citation type="submission" date="2020-08" db="EMBL/GenBank/DDBJ databases">
        <authorList>
            <person name="Criscuolo A."/>
        </authorList>
    </citation>
    <scope>NUCLEOTIDE SEQUENCE [LARGE SCALE GENOMIC DNA]</scope>
    <source>
        <strain evidence="3">CIP111764</strain>
    </source>
</reference>
<dbReference type="GO" id="GO:0016989">
    <property type="term" value="F:sigma factor antagonist activity"/>
    <property type="evidence" value="ECO:0007669"/>
    <property type="project" value="TreeGrafter"/>
</dbReference>
<name>A0A7U7EMQ6_9GAMM</name>
<keyword evidence="4" id="KW-1185">Reference proteome</keyword>
<feature type="domain" description="FecR protein" evidence="1">
    <location>
        <begin position="112"/>
        <end position="202"/>
    </location>
</feature>
<dbReference type="PIRSF" id="PIRSF018266">
    <property type="entry name" value="FecR"/>
    <property type="match status" value="1"/>
</dbReference>
<dbReference type="PANTHER" id="PTHR30273">
    <property type="entry name" value="PERIPLASMIC SIGNAL SENSOR AND SIGMA FACTOR ACTIVATOR FECR-RELATED"/>
    <property type="match status" value="1"/>
</dbReference>
<sequence>MSDSTSLISPTVAAQAVQWLVELQDGEPSAQRRQDWAAWRAAAPEHEQAWQRIETVNRRLRGLPTDLAHRALGAPSSRSRRDALKALSVLLGAGVVGWQALEHKPWQPWLADHHTGVGERRDLTLADGTRLVLNTDSAVNVRFDQGQRLIDLRRGEILLQGAADPRPLRVITPQGLVDRAGPQFSVRLDARLSRVSLFDGSAAIQPSVHSGVPLRLEAGQQVSFDTHRIGTPGALDENSRAWTRGMLIASGMRLADFLAELSRYRHGRLGCDPSIADLRLSGSYPLDDSERILALLPKALPVEVRHFTRYWVSVRPRSA</sequence>
<proteinExistence type="predicted"/>
<dbReference type="PANTHER" id="PTHR30273:SF2">
    <property type="entry name" value="PROTEIN FECR"/>
    <property type="match status" value="1"/>
</dbReference>